<dbReference type="EMBL" id="FNBZ01000005">
    <property type="protein sequence ID" value="SDG71215.1"/>
    <property type="molecule type" value="Genomic_DNA"/>
</dbReference>
<dbReference type="InterPro" id="IPR003593">
    <property type="entry name" value="AAA+_ATPase"/>
</dbReference>
<dbReference type="RefSeq" id="WP_091857914.1">
    <property type="nucleotide sequence ID" value="NZ_FNBZ01000005.1"/>
</dbReference>
<keyword evidence="2" id="KW-0813">Transport</keyword>
<keyword evidence="4 7" id="KW-0067">ATP-binding</keyword>
<evidence type="ECO:0000256" key="5">
    <source>
        <dbReference type="ARBA" id="ARBA00022970"/>
    </source>
</evidence>
<dbReference type="SMART" id="SM00382">
    <property type="entry name" value="AAA"/>
    <property type="match status" value="1"/>
</dbReference>
<comment type="similarity">
    <text evidence="1">Belongs to the ABC transporter superfamily.</text>
</comment>
<evidence type="ECO:0000259" key="6">
    <source>
        <dbReference type="PROSITE" id="PS50893"/>
    </source>
</evidence>
<dbReference type="PROSITE" id="PS00211">
    <property type="entry name" value="ABC_TRANSPORTER_1"/>
    <property type="match status" value="1"/>
</dbReference>
<reference evidence="7 8" key="1">
    <citation type="submission" date="2016-10" db="EMBL/GenBank/DDBJ databases">
        <authorList>
            <person name="Varghese N."/>
            <person name="Submissions S."/>
        </authorList>
    </citation>
    <scope>NUCLEOTIDE SEQUENCE [LARGE SCALE GENOMIC DNA]</scope>
    <source>
        <strain evidence="7 8">DSM 26672</strain>
    </source>
</reference>
<name>A0ABY0P2K7_9HYPH</name>
<dbReference type="GO" id="GO:0005524">
    <property type="term" value="F:ATP binding"/>
    <property type="evidence" value="ECO:0007669"/>
    <property type="project" value="UniProtKB-KW"/>
</dbReference>
<dbReference type="Gene3D" id="3.40.50.300">
    <property type="entry name" value="P-loop containing nucleotide triphosphate hydrolases"/>
    <property type="match status" value="1"/>
</dbReference>
<evidence type="ECO:0000256" key="4">
    <source>
        <dbReference type="ARBA" id="ARBA00022840"/>
    </source>
</evidence>
<protein>
    <submittedName>
        <fullName evidence="7">Branched-chain amino acid transport system ATP-binding protein</fullName>
    </submittedName>
</protein>
<accession>A0ABY0P2K7</accession>
<dbReference type="Proteomes" id="UP000199468">
    <property type="component" value="Unassembled WGS sequence"/>
</dbReference>
<evidence type="ECO:0000256" key="1">
    <source>
        <dbReference type="ARBA" id="ARBA00005417"/>
    </source>
</evidence>
<dbReference type="Pfam" id="PF00005">
    <property type="entry name" value="ABC_tran"/>
    <property type="match status" value="1"/>
</dbReference>
<keyword evidence="8" id="KW-1185">Reference proteome</keyword>
<evidence type="ECO:0000256" key="3">
    <source>
        <dbReference type="ARBA" id="ARBA00022741"/>
    </source>
</evidence>
<sequence>MSMLDVTGLNAHYGDSHILFDVALRVDRNEVVALLGRNGAGKSTMLKSLMGVVKPSSGSILFDGEQIAGRKSHTIARAGMQLVHEDRRIFGSLNVEENLVLAGLTAKGRWPLDRVYEIFPRLKERRTSRGTDLSGGEQQMLAIGRALVRDPKIILLDEPFEGLAPVIVQDLVRTCRELAMAGQTIILVEQNIAAALTLATRAYIINNGHIAHEGPTGEIRAQPELLQRYLGV</sequence>
<dbReference type="InterPro" id="IPR017871">
    <property type="entry name" value="ABC_transporter-like_CS"/>
</dbReference>
<proteinExistence type="inferred from homology"/>
<dbReference type="CDD" id="cd03224">
    <property type="entry name" value="ABC_TM1139_LivF_branched"/>
    <property type="match status" value="1"/>
</dbReference>
<organism evidence="7 8">
    <name type="scientific">Bosea robiniae</name>
    <dbReference type="NCBI Taxonomy" id="1036780"/>
    <lineage>
        <taxon>Bacteria</taxon>
        <taxon>Pseudomonadati</taxon>
        <taxon>Pseudomonadota</taxon>
        <taxon>Alphaproteobacteria</taxon>
        <taxon>Hyphomicrobiales</taxon>
        <taxon>Boseaceae</taxon>
        <taxon>Bosea</taxon>
    </lineage>
</organism>
<keyword evidence="5" id="KW-0029">Amino-acid transport</keyword>
<dbReference type="InterPro" id="IPR027417">
    <property type="entry name" value="P-loop_NTPase"/>
</dbReference>
<dbReference type="SUPFAM" id="SSF52540">
    <property type="entry name" value="P-loop containing nucleoside triphosphate hydrolases"/>
    <property type="match status" value="1"/>
</dbReference>
<dbReference type="PANTHER" id="PTHR43820">
    <property type="entry name" value="HIGH-AFFINITY BRANCHED-CHAIN AMINO ACID TRANSPORT ATP-BINDING PROTEIN LIVF"/>
    <property type="match status" value="1"/>
</dbReference>
<gene>
    <name evidence="7" type="ORF">SAMN05421844_10549</name>
</gene>
<evidence type="ECO:0000256" key="2">
    <source>
        <dbReference type="ARBA" id="ARBA00022448"/>
    </source>
</evidence>
<keyword evidence="3" id="KW-0547">Nucleotide-binding</keyword>
<evidence type="ECO:0000313" key="8">
    <source>
        <dbReference type="Proteomes" id="UP000199468"/>
    </source>
</evidence>
<feature type="domain" description="ABC transporter" evidence="6">
    <location>
        <begin position="1"/>
        <end position="232"/>
    </location>
</feature>
<dbReference type="PANTHER" id="PTHR43820:SF2">
    <property type="entry name" value="ABC TRANSPORTER ATP-BINDING PROTEIN"/>
    <property type="match status" value="1"/>
</dbReference>
<dbReference type="InterPro" id="IPR052156">
    <property type="entry name" value="BCAA_Transport_ATP-bd_LivF"/>
</dbReference>
<dbReference type="InterPro" id="IPR003439">
    <property type="entry name" value="ABC_transporter-like_ATP-bd"/>
</dbReference>
<comment type="caution">
    <text evidence="7">The sequence shown here is derived from an EMBL/GenBank/DDBJ whole genome shotgun (WGS) entry which is preliminary data.</text>
</comment>
<dbReference type="PROSITE" id="PS50893">
    <property type="entry name" value="ABC_TRANSPORTER_2"/>
    <property type="match status" value="1"/>
</dbReference>
<evidence type="ECO:0000313" key="7">
    <source>
        <dbReference type="EMBL" id="SDG71215.1"/>
    </source>
</evidence>